<evidence type="ECO:0000313" key="1">
    <source>
        <dbReference type="EMBL" id="MFC4506998.1"/>
    </source>
</evidence>
<evidence type="ECO:0000313" key="2">
    <source>
        <dbReference type="Proteomes" id="UP001595839"/>
    </source>
</evidence>
<protein>
    <submittedName>
        <fullName evidence="1">Uncharacterized protein</fullName>
    </submittedName>
</protein>
<proteinExistence type="predicted"/>
<dbReference type="Proteomes" id="UP001595839">
    <property type="component" value="Unassembled WGS sequence"/>
</dbReference>
<name>A0ABV9B9S1_9ACTN</name>
<keyword evidence="2" id="KW-1185">Reference proteome</keyword>
<dbReference type="EMBL" id="JBHSFK010000050">
    <property type="protein sequence ID" value="MFC4506998.1"/>
    <property type="molecule type" value="Genomic_DNA"/>
</dbReference>
<reference evidence="2" key="1">
    <citation type="journal article" date="2019" name="Int. J. Syst. Evol. Microbiol.">
        <title>The Global Catalogue of Microorganisms (GCM) 10K type strain sequencing project: providing services to taxonomists for standard genome sequencing and annotation.</title>
        <authorList>
            <consortium name="The Broad Institute Genomics Platform"/>
            <consortium name="The Broad Institute Genome Sequencing Center for Infectious Disease"/>
            <person name="Wu L."/>
            <person name="Ma J."/>
        </authorList>
    </citation>
    <scope>NUCLEOTIDE SEQUENCE [LARGE SCALE GENOMIC DNA]</scope>
    <source>
        <strain evidence="2">CGMCC 4.7177</strain>
    </source>
</reference>
<gene>
    <name evidence="1" type="ORF">ACFPIH_47455</name>
</gene>
<comment type="caution">
    <text evidence="1">The sequence shown here is derived from an EMBL/GenBank/DDBJ whole genome shotgun (WGS) entry which is preliminary data.</text>
</comment>
<organism evidence="1 2">
    <name type="scientific">Streptomyces vulcanius</name>
    <dbReference type="NCBI Taxonomy" id="1441876"/>
    <lineage>
        <taxon>Bacteria</taxon>
        <taxon>Bacillati</taxon>
        <taxon>Actinomycetota</taxon>
        <taxon>Actinomycetes</taxon>
        <taxon>Kitasatosporales</taxon>
        <taxon>Streptomycetaceae</taxon>
        <taxon>Streptomyces</taxon>
    </lineage>
</organism>
<accession>A0ABV9B9S1</accession>
<sequence>MKLYLAGTEIPAYRSLLAQEGYTTVALSYWGLRRRTKFTKPYDLAEKFGDEPEILVDSGCHSINSKPTNDITDAELHDIAEHYYDAFIAPNLDRLTYYVEFDAHQLGDEWIAEQRERLDKDKAIVVWRPETGRDTLEQLCRDWPHVGVTQAGIDRQDIAHLLPHLAKTTDTRLFGLGMTKTAALEHGLWYGATSTSWISPSQFGDTIVWAGKELHRYPRRYKDMSRARHKHAIADAGFDAEAVINDDPTEVLRLSVWSWRQLTDHINGTGVTAPGKALAGENADSPPEAVDRLHEGVRHTGVTPATVEHREKVPFPGLAVVRDAAEDGTPGRAVLRTVDTGVRNCDRCYLSSSCPAAKPGSTCAFSLPVEIRTKDQRADVDAALLEMQAGRVFGLRFAEELEGGIVNPVLSEEMDRLGKMLKRVEDKEENSFSVKITATRKGAAETGLISRLFGRDEGEQARSLPDPISVERAAIETGFVDAEVIEDHAA</sequence>
<dbReference type="RefSeq" id="WP_381177369.1">
    <property type="nucleotide sequence ID" value="NZ_JBHSFK010000050.1"/>
</dbReference>